<dbReference type="GO" id="GO:0005886">
    <property type="term" value="C:plasma membrane"/>
    <property type="evidence" value="ECO:0007669"/>
    <property type="project" value="UniProtKB-SubCell"/>
</dbReference>
<reference evidence="8 9" key="1">
    <citation type="submission" date="2016-09" db="EMBL/GenBank/DDBJ databases">
        <title>Genome Sequence of Lactobacillus sunkii Strain CG01.</title>
        <authorList>
            <person name="Poehlein A."/>
            <person name="Gabris C."/>
            <person name="Bengelsdorf F.R."/>
            <person name="Duerre P."/>
            <person name="Daniel R."/>
        </authorList>
    </citation>
    <scope>NUCLEOTIDE SEQUENCE [LARGE SCALE GENOMIC DNA]</scope>
    <source>
        <strain evidence="8 9">CG_D</strain>
    </source>
</reference>
<evidence type="ECO:0000313" key="9">
    <source>
        <dbReference type="Proteomes" id="UP000177010"/>
    </source>
</evidence>
<dbReference type="AlphaFoldDB" id="A0A1E7XC39"/>
<feature type="transmembrane region" description="Helical" evidence="6">
    <location>
        <begin position="46"/>
        <end position="66"/>
    </location>
</feature>
<feature type="domain" description="Cardiolipin synthase N-terminal" evidence="7">
    <location>
        <begin position="26"/>
        <end position="68"/>
    </location>
</feature>
<evidence type="ECO:0000256" key="3">
    <source>
        <dbReference type="ARBA" id="ARBA00022692"/>
    </source>
</evidence>
<feature type="transmembrane region" description="Helical" evidence="6">
    <location>
        <begin position="12"/>
        <end position="34"/>
    </location>
</feature>
<gene>
    <name evidence="8" type="primary">yxlE</name>
    <name evidence="8" type="ORF">LASUN_16560</name>
</gene>
<keyword evidence="3 6" id="KW-0812">Transmembrane</keyword>
<keyword evidence="5 6" id="KW-0472">Membrane</keyword>
<organism evidence="8 9">
    <name type="scientific">Lentilactobacillus sunkii</name>
    <dbReference type="NCBI Taxonomy" id="481719"/>
    <lineage>
        <taxon>Bacteria</taxon>
        <taxon>Bacillati</taxon>
        <taxon>Bacillota</taxon>
        <taxon>Bacilli</taxon>
        <taxon>Lactobacillales</taxon>
        <taxon>Lactobacillaceae</taxon>
        <taxon>Lentilactobacillus</taxon>
    </lineage>
</organism>
<dbReference type="EMBL" id="MIQE01000015">
    <property type="protein sequence ID" value="OFA10619.1"/>
    <property type="molecule type" value="Genomic_DNA"/>
</dbReference>
<evidence type="ECO:0000256" key="4">
    <source>
        <dbReference type="ARBA" id="ARBA00022989"/>
    </source>
</evidence>
<dbReference type="Pfam" id="PF13396">
    <property type="entry name" value="PLDc_N"/>
    <property type="match status" value="1"/>
</dbReference>
<accession>A0A1E7XC39</accession>
<comment type="caution">
    <text evidence="8">The sequence shown here is derived from an EMBL/GenBank/DDBJ whole genome shotgun (WGS) entry which is preliminary data.</text>
</comment>
<evidence type="ECO:0000256" key="5">
    <source>
        <dbReference type="ARBA" id="ARBA00023136"/>
    </source>
</evidence>
<name>A0A1E7XC39_9LACO</name>
<keyword evidence="4 6" id="KW-1133">Transmembrane helix</keyword>
<comment type="subcellular location">
    <subcellularLocation>
        <location evidence="1">Cell membrane</location>
        <topology evidence="1">Multi-pass membrane protein</topology>
    </subcellularLocation>
</comment>
<keyword evidence="2" id="KW-1003">Cell membrane</keyword>
<evidence type="ECO:0000256" key="1">
    <source>
        <dbReference type="ARBA" id="ARBA00004651"/>
    </source>
</evidence>
<evidence type="ECO:0000256" key="2">
    <source>
        <dbReference type="ARBA" id="ARBA00022475"/>
    </source>
</evidence>
<evidence type="ECO:0000259" key="7">
    <source>
        <dbReference type="Pfam" id="PF13396"/>
    </source>
</evidence>
<evidence type="ECO:0000256" key="6">
    <source>
        <dbReference type="SAM" id="Phobius"/>
    </source>
</evidence>
<dbReference type="STRING" id="481719.LASUN_16560"/>
<proteinExistence type="predicted"/>
<dbReference type="Proteomes" id="UP000177010">
    <property type="component" value="Unassembled WGS sequence"/>
</dbReference>
<dbReference type="InterPro" id="IPR027379">
    <property type="entry name" value="CLS_N"/>
</dbReference>
<dbReference type="RefSeq" id="WP_070368059.1">
    <property type="nucleotide sequence ID" value="NZ_JAZHVW010000024.1"/>
</dbReference>
<evidence type="ECO:0000313" key="8">
    <source>
        <dbReference type="EMBL" id="OFA10619.1"/>
    </source>
</evidence>
<protein>
    <submittedName>
        <fullName evidence="8">Negative regulatory protein YxlE</fullName>
    </submittedName>
</protein>
<sequence length="73" mass="8432">MHTNNVQILIDYWPILLPVVLLEFGLMIAAVVHVLRHPNYRFGNKLLWLVIVVVFQIIGPVVYFVFGRGESDQ</sequence>